<dbReference type="InterPro" id="IPR011990">
    <property type="entry name" value="TPR-like_helical_dom_sf"/>
</dbReference>
<dbReference type="InterPro" id="IPR050767">
    <property type="entry name" value="Sel1_AlgK"/>
</dbReference>
<evidence type="ECO:0000256" key="2">
    <source>
        <dbReference type="SAM" id="SignalP"/>
    </source>
</evidence>
<reference evidence="3 4" key="1">
    <citation type="submission" date="2020-04" db="EMBL/GenBank/DDBJ databases">
        <title>Genome sequencing of novel species.</title>
        <authorList>
            <person name="Heo J."/>
            <person name="Kim S.-J."/>
            <person name="Kim J.-S."/>
            <person name="Hong S.-B."/>
            <person name="Kwon S.-W."/>
        </authorList>
    </citation>
    <scope>NUCLEOTIDE SEQUENCE [LARGE SCALE GENOMIC DNA]</scope>
    <source>
        <strain evidence="3 4">AF9R3</strain>
    </source>
</reference>
<feature type="signal peptide" evidence="2">
    <location>
        <begin position="1"/>
        <end position="26"/>
    </location>
</feature>
<dbReference type="InterPro" id="IPR006597">
    <property type="entry name" value="Sel1-like"/>
</dbReference>
<dbReference type="EMBL" id="CP051684">
    <property type="protein sequence ID" value="QJD92949.1"/>
    <property type="molecule type" value="Genomic_DNA"/>
</dbReference>
<name>A0ABX6MF24_9BURK</name>
<dbReference type="PANTHER" id="PTHR11102:SF160">
    <property type="entry name" value="ERAD-ASSOCIATED E3 UBIQUITIN-PROTEIN LIGASE COMPONENT HRD3"/>
    <property type="match status" value="1"/>
</dbReference>
<gene>
    <name evidence="3" type="ORF">HH213_24380</name>
</gene>
<keyword evidence="2" id="KW-0732">Signal</keyword>
<protein>
    <submittedName>
        <fullName evidence="3">Sel1 repeat family protein</fullName>
    </submittedName>
</protein>
<sequence>MKTVRRAFIVPVILAALAASLAPAGAASIGPPLSRSTPASPVEEGRQCLRGSDQTPANLPRAFQLFSGAAQKGDPMAAYYLGMMYQNGMAVARNMPAAAHWLQFAANRETPAAMFALAKLYLAGDGVKRDELAARRWIEKAADLDYPEAVMAMAIGLRDGSMGFERNEALAETQMRFANRALKLAGASR</sequence>
<feature type="region of interest" description="Disordered" evidence="1">
    <location>
        <begin position="29"/>
        <end position="56"/>
    </location>
</feature>
<dbReference type="Pfam" id="PF08238">
    <property type="entry name" value="Sel1"/>
    <property type="match status" value="3"/>
</dbReference>
<organism evidence="3 4">
    <name type="scientific">Duganella dendranthematis</name>
    <dbReference type="NCBI Taxonomy" id="2728021"/>
    <lineage>
        <taxon>Bacteria</taxon>
        <taxon>Pseudomonadati</taxon>
        <taxon>Pseudomonadota</taxon>
        <taxon>Betaproteobacteria</taxon>
        <taxon>Burkholderiales</taxon>
        <taxon>Oxalobacteraceae</taxon>
        <taxon>Telluria group</taxon>
        <taxon>Duganella</taxon>
    </lineage>
</organism>
<evidence type="ECO:0000313" key="4">
    <source>
        <dbReference type="Proteomes" id="UP000503117"/>
    </source>
</evidence>
<dbReference type="PANTHER" id="PTHR11102">
    <property type="entry name" value="SEL-1-LIKE PROTEIN"/>
    <property type="match status" value="1"/>
</dbReference>
<keyword evidence="4" id="KW-1185">Reference proteome</keyword>
<evidence type="ECO:0000256" key="1">
    <source>
        <dbReference type="SAM" id="MobiDB-lite"/>
    </source>
</evidence>
<dbReference type="Proteomes" id="UP000503117">
    <property type="component" value="Chromosome"/>
</dbReference>
<dbReference type="SMART" id="SM00671">
    <property type="entry name" value="SEL1"/>
    <property type="match status" value="3"/>
</dbReference>
<feature type="chain" id="PRO_5045462356" evidence="2">
    <location>
        <begin position="27"/>
        <end position="189"/>
    </location>
</feature>
<proteinExistence type="predicted"/>
<accession>A0ABX6MF24</accession>
<dbReference type="RefSeq" id="WP_169113965.1">
    <property type="nucleotide sequence ID" value="NZ_CP051684.1"/>
</dbReference>
<evidence type="ECO:0000313" key="3">
    <source>
        <dbReference type="EMBL" id="QJD92949.1"/>
    </source>
</evidence>
<dbReference type="Gene3D" id="1.25.40.10">
    <property type="entry name" value="Tetratricopeptide repeat domain"/>
    <property type="match status" value="1"/>
</dbReference>
<dbReference type="SUPFAM" id="SSF81901">
    <property type="entry name" value="HCP-like"/>
    <property type="match status" value="1"/>
</dbReference>